<keyword evidence="1" id="KW-0175">Coiled coil</keyword>
<dbReference type="AlphaFoldDB" id="A0A078AFZ6"/>
<dbReference type="InParanoid" id="A0A078AFZ6"/>
<sequence>MTRQYSCTNVFVNDKNLNQRASITQELVSKRIRSLDEFKTQLNTIMKIKEPNYKEIDKMYEPNLQRATNLSKNDGTTKVTPILSKDERSQRQQKQDQQTTKLTLQQLKDERIQLKIKIKELIIGQKDAIYLYEMEKVENERLLYLIERLKVQKFHDDMRIVDLTKEIEMNTDLMSGFSNANFILKSRTEVTNTFVDDSKKTIERIRQSRITQLSDKLRELHQSIEDLENLKNDYIVLKEKINKAEARYDVAHKERIKYDQNVQNKGQIESQIRKRKELELEKLVKIRDMMKSDQEILKNQINNESEFSLMKIQRQIENKREDNQIMHKKNVEVKLREEKYDSQLKIFYFKLIQRLQIIKNKVGEYQDITCDWQALLPIQQESQTSEYLKQPSRQQSGAMIGGGNNSPLLGARKSINQASGLMNKFRNVIKRASIKSPSQALNTSVSNSSIKPKNNLLIDFLQQSEIDGYKQDPKYQQNREFSMKSSSIAGDNSKANSIHMTLMSTLGKGKYQQKNNRVKFVQQVMRGNINKGDDDSFLTDTSDEMIHLNQLRKTSRSQTGQTRSQSKLELDENLQQMTDRPQTQSLMRMRKQQLVEKRNYLKQYVQTISNLHREEDQYLQRFKALSDPYLMALTNPQALQVTKKTIMGQLKQMKSKKALSQCLTQQQSFQHRQSFDSSRSMQRLRTASTKNNMKDDEAQSQNSMSILGGQNCNNIQPSSQQLHQQQKKKLADMKIQRERTMKVKQFLKELEVKVQQKQEQRQAKKKPENQVQIKDFQLISQQVGQNFSSTSYALALRNIPQLDLNKIKSAIQTTFSSREYSTEKINIKRSNTDMKNLLYPSQIVQQNVDCDDLNAEYIIFKNKIQKIDKNQQNSDNSSKEDSEERKQIVIKQYYEDQHNQRKIEKERNSSPQKVQFMRVMSSKQYLNRVESVIQDQTKQSITSRGYSRNFFRNRPFTSKDFKFKRMNVNLQVNGNMTTRNLPMYEGIGPQNHFDFHTQPNNCLNMKRGSLDWISQLKTKLVTQKNSFMKDDQQ</sequence>
<feature type="compositionally biased region" description="Polar residues" evidence="2">
    <location>
        <begin position="670"/>
        <end position="691"/>
    </location>
</feature>
<keyword evidence="4" id="KW-1185">Reference proteome</keyword>
<feature type="region of interest" description="Disordered" evidence="2">
    <location>
        <begin position="670"/>
        <end position="697"/>
    </location>
</feature>
<dbReference type="Proteomes" id="UP000039865">
    <property type="component" value="Unassembled WGS sequence"/>
</dbReference>
<feature type="compositionally biased region" description="Polar residues" evidence="2">
    <location>
        <begin position="67"/>
        <end position="79"/>
    </location>
</feature>
<evidence type="ECO:0000313" key="4">
    <source>
        <dbReference type="Proteomes" id="UP000039865"/>
    </source>
</evidence>
<protein>
    <submittedName>
        <fullName evidence="3">Uncharacterized protein</fullName>
    </submittedName>
</protein>
<feature type="region of interest" description="Disordered" evidence="2">
    <location>
        <begin position="67"/>
        <end position="97"/>
    </location>
</feature>
<accession>A0A078AFZ6</accession>
<feature type="coiled-coil region" evidence="1">
    <location>
        <begin position="210"/>
        <end position="254"/>
    </location>
</feature>
<proteinExistence type="predicted"/>
<evidence type="ECO:0000256" key="2">
    <source>
        <dbReference type="SAM" id="MobiDB-lite"/>
    </source>
</evidence>
<gene>
    <name evidence="3" type="primary">Contig2887.g3097</name>
    <name evidence="3" type="ORF">STYLEM_10237</name>
</gene>
<reference evidence="3 4" key="1">
    <citation type="submission" date="2014-06" db="EMBL/GenBank/DDBJ databases">
        <authorList>
            <person name="Swart Estienne"/>
        </authorList>
    </citation>
    <scope>NUCLEOTIDE SEQUENCE [LARGE SCALE GENOMIC DNA]</scope>
    <source>
        <strain evidence="3 4">130c</strain>
    </source>
</reference>
<dbReference type="EMBL" id="CCKQ01009717">
    <property type="protein sequence ID" value="CDW81225.1"/>
    <property type="molecule type" value="Genomic_DNA"/>
</dbReference>
<evidence type="ECO:0000256" key="1">
    <source>
        <dbReference type="SAM" id="Coils"/>
    </source>
</evidence>
<feature type="compositionally biased region" description="Basic and acidic residues" evidence="2">
    <location>
        <begin position="84"/>
        <end position="94"/>
    </location>
</feature>
<organism evidence="3 4">
    <name type="scientific">Stylonychia lemnae</name>
    <name type="common">Ciliate</name>
    <dbReference type="NCBI Taxonomy" id="5949"/>
    <lineage>
        <taxon>Eukaryota</taxon>
        <taxon>Sar</taxon>
        <taxon>Alveolata</taxon>
        <taxon>Ciliophora</taxon>
        <taxon>Intramacronucleata</taxon>
        <taxon>Spirotrichea</taxon>
        <taxon>Stichotrichia</taxon>
        <taxon>Sporadotrichida</taxon>
        <taxon>Oxytrichidae</taxon>
        <taxon>Stylonychinae</taxon>
        <taxon>Stylonychia</taxon>
    </lineage>
</organism>
<evidence type="ECO:0000313" key="3">
    <source>
        <dbReference type="EMBL" id="CDW81225.1"/>
    </source>
</evidence>
<name>A0A078AFZ6_STYLE</name>